<accession>A0A1U7LVY8</accession>
<keyword evidence="12" id="KW-1185">Reference proteome</keyword>
<feature type="transmembrane region" description="Helical" evidence="9">
    <location>
        <begin position="154"/>
        <end position="172"/>
    </location>
</feature>
<keyword evidence="7" id="KW-0325">Glycoprotein</keyword>
<evidence type="ECO:0000256" key="8">
    <source>
        <dbReference type="ARBA" id="ARBA00023316"/>
    </source>
</evidence>
<dbReference type="Pfam" id="PF03935">
    <property type="entry name" value="SKN1_KRE6_Sbg1"/>
    <property type="match status" value="1"/>
</dbReference>
<comment type="similarity">
    <text evidence="2">Belongs to the SKN1/KRE6 family.</text>
</comment>
<dbReference type="Proteomes" id="UP000186594">
    <property type="component" value="Unassembled WGS sequence"/>
</dbReference>
<dbReference type="EMBL" id="LXFE01000146">
    <property type="protein sequence ID" value="OLL26788.1"/>
    <property type="molecule type" value="Genomic_DNA"/>
</dbReference>
<dbReference type="InterPro" id="IPR013320">
    <property type="entry name" value="ConA-like_dom_sf"/>
</dbReference>
<dbReference type="GO" id="GO:0005789">
    <property type="term" value="C:endoplasmic reticulum membrane"/>
    <property type="evidence" value="ECO:0007669"/>
    <property type="project" value="TreeGrafter"/>
</dbReference>
<dbReference type="CDD" id="cd02180">
    <property type="entry name" value="GH16_fungal_KRE6_glucanase"/>
    <property type="match status" value="1"/>
</dbReference>
<evidence type="ECO:0000256" key="6">
    <source>
        <dbReference type="ARBA" id="ARBA00023136"/>
    </source>
</evidence>
<comment type="caution">
    <text evidence="11">The sequence shown here is derived from an EMBL/GenBank/DDBJ whole genome shotgun (WGS) entry which is preliminary data.</text>
</comment>
<dbReference type="OrthoDB" id="412647at2759"/>
<protein>
    <submittedName>
        <fullName evidence="11">Putative beta-glucan synthesis-associated protein</fullName>
    </submittedName>
</protein>
<evidence type="ECO:0000256" key="4">
    <source>
        <dbReference type="ARBA" id="ARBA00022968"/>
    </source>
</evidence>
<dbReference type="GO" id="GO:0015926">
    <property type="term" value="F:glucosidase activity"/>
    <property type="evidence" value="ECO:0007669"/>
    <property type="project" value="TreeGrafter"/>
</dbReference>
<evidence type="ECO:0000313" key="11">
    <source>
        <dbReference type="EMBL" id="OLL26788.1"/>
    </source>
</evidence>
<sequence length="605" mass="67888">MPVQRSNSFPTIPTNPPSILCLDSSKEKILLGSSVISPQSENPFLSPKDAPQSRQIFPQQSLPHSSASNTTSSFTSPLNIFQSFSQQKRSSSISYYWFPSTQTITKKFTIIPHAGLLSDPKDAEPDDAMHNPSVDKISQECNIWTQRGFVNTGGLLLIASGLIIMFVVYPIFSITAKPIHPACDSRWDCVSNAPEYSTLKGFRRNLVDPDTPTSAWTKTAHDGSKYKLVFSDEFNQNGRTFYPGEDQFWEAVDLWYWPTQDLQWYDPDAITTKDGFLQIQLDAFKNHNLSYRSGMLQSWNKFCFKGGIIEASISLPGSGNVSGLWPGFWTMGNLGRPGYGATNEGMWPYSYQECDTGITPNQSRSDGLNLLPGMRLPSCTCSEQDHPSPGKGRSAPEIDVVEASVDPTLLLGTVSQSNQIAPFDDYYMPNYDYCAVYNPNLTMINKYRGSHFQQAMSGQTLLNNDWYDGKAYQSYGFEYQPGKNGFIEWFIGDYKTWMMTADSIGPNGNIGQRTITEEPMSIIFNLGLSNSFSYIDWENLGGSATMRINWIRIYQDSQVTTCDPEGWPTSEYISNHLEAYMNANWTTWEAAGYTRPKNSLMDGCH</sequence>
<evidence type="ECO:0000256" key="9">
    <source>
        <dbReference type="SAM" id="Phobius"/>
    </source>
</evidence>
<evidence type="ECO:0000256" key="3">
    <source>
        <dbReference type="ARBA" id="ARBA00022692"/>
    </source>
</evidence>
<keyword evidence="8" id="KW-0961">Cell wall biogenesis/degradation</keyword>
<dbReference type="GO" id="GO:0031505">
    <property type="term" value="P:fungal-type cell wall organization"/>
    <property type="evidence" value="ECO:0007669"/>
    <property type="project" value="TreeGrafter"/>
</dbReference>
<evidence type="ECO:0000256" key="7">
    <source>
        <dbReference type="ARBA" id="ARBA00023180"/>
    </source>
</evidence>
<keyword evidence="6 9" id="KW-0472">Membrane</keyword>
<name>A0A1U7LVY8_NEOID</name>
<comment type="subcellular location">
    <subcellularLocation>
        <location evidence="1">Membrane</location>
        <topology evidence="1">Single-pass type II membrane protein</topology>
    </subcellularLocation>
</comment>
<dbReference type="AlphaFoldDB" id="A0A1U7LVY8"/>
<evidence type="ECO:0000259" key="10">
    <source>
        <dbReference type="PROSITE" id="PS51762"/>
    </source>
</evidence>
<dbReference type="GO" id="GO:0005886">
    <property type="term" value="C:plasma membrane"/>
    <property type="evidence" value="ECO:0007669"/>
    <property type="project" value="TreeGrafter"/>
</dbReference>
<organism evidence="11 12">
    <name type="scientific">Neolecta irregularis (strain DAH-3)</name>
    <dbReference type="NCBI Taxonomy" id="1198029"/>
    <lineage>
        <taxon>Eukaryota</taxon>
        <taxon>Fungi</taxon>
        <taxon>Dikarya</taxon>
        <taxon>Ascomycota</taxon>
        <taxon>Taphrinomycotina</taxon>
        <taxon>Neolectales</taxon>
        <taxon>Neolectaceae</taxon>
        <taxon>Neolecta</taxon>
    </lineage>
</organism>
<dbReference type="STRING" id="1198029.A0A1U7LVY8"/>
<proteinExistence type="inferred from homology"/>
<dbReference type="InterPro" id="IPR000757">
    <property type="entry name" value="Beta-glucanase-like"/>
</dbReference>
<keyword evidence="3 9" id="KW-0812">Transmembrane</keyword>
<keyword evidence="4" id="KW-0735">Signal-anchor</keyword>
<dbReference type="InterPro" id="IPR005629">
    <property type="entry name" value="Skn1/Kre6/Sbg1"/>
</dbReference>
<dbReference type="GO" id="GO:0006078">
    <property type="term" value="P:(1-&gt;6)-beta-D-glucan biosynthetic process"/>
    <property type="evidence" value="ECO:0007669"/>
    <property type="project" value="TreeGrafter"/>
</dbReference>
<feature type="domain" description="GH16" evidence="10">
    <location>
        <begin position="185"/>
        <end position="559"/>
    </location>
</feature>
<evidence type="ECO:0000313" key="12">
    <source>
        <dbReference type="Proteomes" id="UP000186594"/>
    </source>
</evidence>
<dbReference type="PROSITE" id="PS51762">
    <property type="entry name" value="GH16_2"/>
    <property type="match status" value="1"/>
</dbReference>
<keyword evidence="5 9" id="KW-1133">Transmembrane helix</keyword>
<dbReference type="Gene3D" id="2.60.120.200">
    <property type="match status" value="1"/>
</dbReference>
<reference evidence="11 12" key="1">
    <citation type="submission" date="2016-04" db="EMBL/GenBank/DDBJ databases">
        <title>Evolutionary innovation and constraint leading to complex multicellularity in the Ascomycota.</title>
        <authorList>
            <person name="Cisse O."/>
            <person name="Nguyen A."/>
            <person name="Hewitt D.A."/>
            <person name="Jedd G."/>
            <person name="Stajich J.E."/>
        </authorList>
    </citation>
    <scope>NUCLEOTIDE SEQUENCE [LARGE SCALE GENOMIC DNA]</scope>
    <source>
        <strain evidence="11 12">DAH-3</strain>
    </source>
</reference>
<dbReference type="PANTHER" id="PTHR31361:SF1">
    <property type="entry name" value="BETA-GLUCAN SYNTHESIS-ASSOCIATED PROTEIN KRE6-RELATED"/>
    <property type="match status" value="1"/>
</dbReference>
<evidence type="ECO:0000256" key="5">
    <source>
        <dbReference type="ARBA" id="ARBA00022989"/>
    </source>
</evidence>
<dbReference type="OMA" id="PYNYQYE"/>
<dbReference type="SUPFAM" id="SSF49899">
    <property type="entry name" value="Concanavalin A-like lectins/glucanases"/>
    <property type="match status" value="1"/>
</dbReference>
<gene>
    <name evidence="11" type="ORF">NEOLI_002044</name>
</gene>
<dbReference type="PANTHER" id="PTHR31361">
    <property type="entry name" value="BETA-GLUCAN SYNTHESIS-ASSOCIATED PROTEIN KRE6-RELATED"/>
    <property type="match status" value="1"/>
</dbReference>
<evidence type="ECO:0000256" key="2">
    <source>
        <dbReference type="ARBA" id="ARBA00010962"/>
    </source>
</evidence>
<evidence type="ECO:0000256" key="1">
    <source>
        <dbReference type="ARBA" id="ARBA00004606"/>
    </source>
</evidence>